<dbReference type="SUPFAM" id="SSF47699">
    <property type="entry name" value="Bifunctional inhibitor/lipid-transfer protein/seed storage 2S albumin"/>
    <property type="match status" value="1"/>
</dbReference>
<gene>
    <name evidence="4" type="ORF">RJT34_14332</name>
</gene>
<reference evidence="4 5" key="1">
    <citation type="submission" date="2024-01" db="EMBL/GenBank/DDBJ databases">
        <title>The genomes of 5 underutilized Papilionoideae crops provide insights into root nodulation and disease resistance.</title>
        <authorList>
            <person name="Yuan L."/>
        </authorList>
    </citation>
    <scope>NUCLEOTIDE SEQUENCE [LARGE SCALE GENOMIC DNA]</scope>
    <source>
        <strain evidence="4">LY-2023</strain>
        <tissue evidence="4">Leaf</tissue>
    </source>
</reference>
<dbReference type="Proteomes" id="UP001359559">
    <property type="component" value="Unassembled WGS sequence"/>
</dbReference>
<comment type="caution">
    <text evidence="4">The sequence shown here is derived from an EMBL/GenBank/DDBJ whole genome shotgun (WGS) entry which is preliminary data.</text>
</comment>
<feature type="domain" description="Hydrophobic seed protein" evidence="3">
    <location>
        <begin position="38"/>
        <end position="114"/>
    </location>
</feature>
<evidence type="ECO:0000256" key="2">
    <source>
        <dbReference type="SAM" id="SignalP"/>
    </source>
</evidence>
<evidence type="ECO:0000313" key="4">
    <source>
        <dbReference type="EMBL" id="KAK7303426.1"/>
    </source>
</evidence>
<evidence type="ECO:0000313" key="5">
    <source>
        <dbReference type="Proteomes" id="UP001359559"/>
    </source>
</evidence>
<accession>A0AAN9PMC6</accession>
<name>A0AAN9PMC6_CLITE</name>
<sequence length="115" mass="12346">MGLQSVACSAVLLFLHLLLFSMVATGNILMMEGQKCPNVQVCLEMLDIVKGANIVPTQAQRKPCCSTIADLPDAEAAACLCQAMSLADGLMGRRCVALGFILHTCGRHARNYHCH</sequence>
<dbReference type="Pfam" id="PF14547">
    <property type="entry name" value="Hydrophob_seed"/>
    <property type="match status" value="1"/>
</dbReference>
<dbReference type="InterPro" id="IPR036312">
    <property type="entry name" value="Bifun_inhib/LTP/seed_sf"/>
</dbReference>
<evidence type="ECO:0000256" key="1">
    <source>
        <dbReference type="ARBA" id="ARBA00008965"/>
    </source>
</evidence>
<dbReference type="EMBL" id="JAYKXN010000003">
    <property type="protein sequence ID" value="KAK7303426.1"/>
    <property type="molecule type" value="Genomic_DNA"/>
</dbReference>
<comment type="similarity">
    <text evidence="1">Belongs to the plant LTP family. PEARLI1 subfamily.</text>
</comment>
<proteinExistence type="inferred from homology"/>
<feature type="signal peptide" evidence="2">
    <location>
        <begin position="1"/>
        <end position="26"/>
    </location>
</feature>
<keyword evidence="2" id="KW-0732">Signal</keyword>
<organism evidence="4 5">
    <name type="scientific">Clitoria ternatea</name>
    <name type="common">Butterfly pea</name>
    <dbReference type="NCBI Taxonomy" id="43366"/>
    <lineage>
        <taxon>Eukaryota</taxon>
        <taxon>Viridiplantae</taxon>
        <taxon>Streptophyta</taxon>
        <taxon>Embryophyta</taxon>
        <taxon>Tracheophyta</taxon>
        <taxon>Spermatophyta</taxon>
        <taxon>Magnoliopsida</taxon>
        <taxon>eudicotyledons</taxon>
        <taxon>Gunneridae</taxon>
        <taxon>Pentapetalae</taxon>
        <taxon>rosids</taxon>
        <taxon>fabids</taxon>
        <taxon>Fabales</taxon>
        <taxon>Fabaceae</taxon>
        <taxon>Papilionoideae</taxon>
        <taxon>50 kb inversion clade</taxon>
        <taxon>NPAAA clade</taxon>
        <taxon>indigoferoid/millettioid clade</taxon>
        <taxon>Phaseoleae</taxon>
        <taxon>Clitoria</taxon>
    </lineage>
</organism>
<dbReference type="AlphaFoldDB" id="A0AAN9PMC6"/>
<evidence type="ECO:0000259" key="3">
    <source>
        <dbReference type="Pfam" id="PF14547"/>
    </source>
</evidence>
<keyword evidence="5" id="KW-1185">Reference proteome</keyword>
<dbReference type="Gene3D" id="1.10.110.10">
    <property type="entry name" value="Plant lipid-transfer and hydrophobic proteins"/>
    <property type="match status" value="1"/>
</dbReference>
<dbReference type="InterPro" id="IPR027923">
    <property type="entry name" value="Hydrophob_seed_dom"/>
</dbReference>
<protein>
    <recommendedName>
        <fullName evidence="3">Hydrophobic seed protein domain-containing protein</fullName>
    </recommendedName>
</protein>
<feature type="chain" id="PRO_5043012581" description="Hydrophobic seed protein domain-containing protein" evidence="2">
    <location>
        <begin position="27"/>
        <end position="115"/>
    </location>
</feature>